<dbReference type="GO" id="GO:0043683">
    <property type="term" value="P:type IV pilus assembly"/>
    <property type="evidence" value="ECO:0007669"/>
    <property type="project" value="InterPro"/>
</dbReference>
<gene>
    <name evidence="1" type="ORF">A3B93_00370</name>
</gene>
<sequence>MTRLFLPIILIGAAIGLFAVFTDSLYGEVKELSIEQDNYNTALSNSKQILKERDALVEKYNNFSEVDKEKLNKLLPDNVDNIRLIIELETLGLRDGMVLKDVKVESASGGKTQDLSGEEEEFVENLPSESKRDYSSMDISFSMDGTYQSFLKFISDLDKSLRMVDVQSIAFSSSSEKESAGAVYSFDFKIRTYWLKN</sequence>
<accession>A0A1F6WH70</accession>
<protein>
    <recommendedName>
        <fullName evidence="3">Pilus assembly protein PilO</fullName>
    </recommendedName>
</protein>
<name>A0A1F6WH70_9BACT</name>
<dbReference type="EMBL" id="MFUH01000035">
    <property type="protein sequence ID" value="OGI81260.1"/>
    <property type="molecule type" value="Genomic_DNA"/>
</dbReference>
<dbReference type="AlphaFoldDB" id="A0A1F6WH70"/>
<evidence type="ECO:0000313" key="2">
    <source>
        <dbReference type="Proteomes" id="UP000179880"/>
    </source>
</evidence>
<comment type="caution">
    <text evidence="1">The sequence shown here is derived from an EMBL/GenBank/DDBJ whole genome shotgun (WGS) entry which is preliminary data.</text>
</comment>
<dbReference type="InterPro" id="IPR007445">
    <property type="entry name" value="PilO"/>
</dbReference>
<dbReference type="Gene3D" id="3.30.70.60">
    <property type="match status" value="1"/>
</dbReference>
<dbReference type="Pfam" id="PF04350">
    <property type="entry name" value="PilO"/>
    <property type="match status" value="1"/>
</dbReference>
<proteinExistence type="predicted"/>
<dbReference type="GO" id="GO:0043107">
    <property type="term" value="P:type IV pilus-dependent motility"/>
    <property type="evidence" value="ECO:0007669"/>
    <property type="project" value="InterPro"/>
</dbReference>
<dbReference type="Proteomes" id="UP000179880">
    <property type="component" value="Unassembled WGS sequence"/>
</dbReference>
<dbReference type="InterPro" id="IPR014717">
    <property type="entry name" value="Transl_elong_EF1B/ribsomal_bS6"/>
</dbReference>
<organism evidence="1 2">
    <name type="scientific">Candidatus Nomurabacteria bacterium RIFCSPHIGHO2_02_FULL_42_24</name>
    <dbReference type="NCBI Taxonomy" id="1801757"/>
    <lineage>
        <taxon>Bacteria</taxon>
        <taxon>Candidatus Nomuraibacteriota</taxon>
    </lineage>
</organism>
<evidence type="ECO:0000313" key="1">
    <source>
        <dbReference type="EMBL" id="OGI81260.1"/>
    </source>
</evidence>
<evidence type="ECO:0008006" key="3">
    <source>
        <dbReference type="Google" id="ProtNLM"/>
    </source>
</evidence>
<reference evidence="1 2" key="1">
    <citation type="journal article" date="2016" name="Nat. Commun.">
        <title>Thousands of microbial genomes shed light on interconnected biogeochemical processes in an aquifer system.</title>
        <authorList>
            <person name="Anantharaman K."/>
            <person name="Brown C.T."/>
            <person name="Hug L.A."/>
            <person name="Sharon I."/>
            <person name="Castelle C.J."/>
            <person name="Probst A.J."/>
            <person name="Thomas B.C."/>
            <person name="Singh A."/>
            <person name="Wilkins M.J."/>
            <person name="Karaoz U."/>
            <person name="Brodie E.L."/>
            <person name="Williams K.H."/>
            <person name="Hubbard S.S."/>
            <person name="Banfield J.F."/>
        </authorList>
    </citation>
    <scope>NUCLEOTIDE SEQUENCE [LARGE SCALE GENOMIC DNA]</scope>
</reference>